<sequence>MMFNVRNTIHNFIIKCFMTIKLNVYVLLYKIRLK</sequence>
<reference evidence="2" key="2">
    <citation type="journal article" date="2015" name="Fish Shellfish Immunol.">
        <title>Early steps in the European eel (Anguilla anguilla)-Vibrio vulnificus interaction in the gills: Role of the RtxA13 toxin.</title>
        <authorList>
            <person name="Callol A."/>
            <person name="Pajuelo D."/>
            <person name="Ebbesson L."/>
            <person name="Teles M."/>
            <person name="MacKenzie S."/>
            <person name="Amaro C."/>
        </authorList>
    </citation>
    <scope>NUCLEOTIDE SEQUENCE</scope>
</reference>
<accession>A0A0E9Q3X2</accession>
<keyword evidence="1" id="KW-0812">Transmembrane</keyword>
<keyword evidence="1" id="KW-1133">Transmembrane helix</keyword>
<name>A0A0E9Q3X2_ANGAN</name>
<proteinExistence type="predicted"/>
<reference evidence="2" key="1">
    <citation type="submission" date="2014-11" db="EMBL/GenBank/DDBJ databases">
        <authorList>
            <person name="Amaro Gonzalez C."/>
        </authorList>
    </citation>
    <scope>NUCLEOTIDE SEQUENCE</scope>
</reference>
<keyword evidence="1" id="KW-0472">Membrane</keyword>
<evidence type="ECO:0000313" key="2">
    <source>
        <dbReference type="EMBL" id="JAH11596.1"/>
    </source>
</evidence>
<dbReference type="EMBL" id="GBXM01096981">
    <property type="protein sequence ID" value="JAH11596.1"/>
    <property type="molecule type" value="Transcribed_RNA"/>
</dbReference>
<evidence type="ECO:0000256" key="1">
    <source>
        <dbReference type="SAM" id="Phobius"/>
    </source>
</evidence>
<feature type="transmembrane region" description="Helical" evidence="1">
    <location>
        <begin position="12"/>
        <end position="29"/>
    </location>
</feature>
<organism evidence="2">
    <name type="scientific">Anguilla anguilla</name>
    <name type="common">European freshwater eel</name>
    <name type="synonym">Muraena anguilla</name>
    <dbReference type="NCBI Taxonomy" id="7936"/>
    <lineage>
        <taxon>Eukaryota</taxon>
        <taxon>Metazoa</taxon>
        <taxon>Chordata</taxon>
        <taxon>Craniata</taxon>
        <taxon>Vertebrata</taxon>
        <taxon>Euteleostomi</taxon>
        <taxon>Actinopterygii</taxon>
        <taxon>Neopterygii</taxon>
        <taxon>Teleostei</taxon>
        <taxon>Anguilliformes</taxon>
        <taxon>Anguillidae</taxon>
        <taxon>Anguilla</taxon>
    </lineage>
</organism>
<protein>
    <submittedName>
        <fullName evidence="2">Uncharacterized protein</fullName>
    </submittedName>
</protein>
<dbReference type="AlphaFoldDB" id="A0A0E9Q3X2"/>